<dbReference type="EMBL" id="SRLA01000003">
    <property type="protein sequence ID" value="TGE06324.1"/>
    <property type="molecule type" value="Genomic_DNA"/>
</dbReference>
<feature type="domain" description="STAS" evidence="1">
    <location>
        <begin position="23"/>
        <end position="106"/>
    </location>
</feature>
<evidence type="ECO:0000313" key="2">
    <source>
        <dbReference type="EMBL" id="TGE06324.1"/>
    </source>
</evidence>
<proteinExistence type="predicted"/>
<dbReference type="SUPFAM" id="SSF52091">
    <property type="entry name" value="SpoIIaa-like"/>
    <property type="match status" value="1"/>
</dbReference>
<gene>
    <name evidence="2" type="ORF">EU556_15865</name>
</gene>
<keyword evidence="3" id="KW-1185">Reference proteome</keyword>
<dbReference type="OrthoDB" id="894187at2"/>
<dbReference type="Pfam" id="PF01740">
    <property type="entry name" value="STAS"/>
    <property type="match status" value="1"/>
</dbReference>
<dbReference type="Proteomes" id="UP000298337">
    <property type="component" value="Unassembled WGS sequence"/>
</dbReference>
<reference evidence="2 3" key="1">
    <citation type="submission" date="2019-04" db="EMBL/GenBank/DDBJ databases">
        <authorList>
            <person name="Feng G."/>
            <person name="Zhang J."/>
            <person name="Zhu H."/>
        </authorList>
    </citation>
    <scope>NUCLEOTIDE SEQUENCE [LARGE SCALE GENOMIC DNA]</scope>
    <source>
        <strain evidence="2 3">92R-1</strain>
    </source>
</reference>
<organism evidence="2 3">
    <name type="scientific">Hymenobacter fodinae</name>
    <dbReference type="NCBI Taxonomy" id="2510796"/>
    <lineage>
        <taxon>Bacteria</taxon>
        <taxon>Pseudomonadati</taxon>
        <taxon>Bacteroidota</taxon>
        <taxon>Cytophagia</taxon>
        <taxon>Cytophagales</taxon>
        <taxon>Hymenobacteraceae</taxon>
        <taxon>Hymenobacter</taxon>
    </lineage>
</organism>
<dbReference type="Gene3D" id="3.30.750.24">
    <property type="entry name" value="STAS domain"/>
    <property type="match status" value="1"/>
</dbReference>
<dbReference type="InterPro" id="IPR036513">
    <property type="entry name" value="STAS_dom_sf"/>
</dbReference>
<name>A0A4Z0P3T7_9BACT</name>
<dbReference type="AlphaFoldDB" id="A0A4Z0P3T7"/>
<dbReference type="InterPro" id="IPR002645">
    <property type="entry name" value="STAS_dom"/>
</dbReference>
<evidence type="ECO:0000259" key="1">
    <source>
        <dbReference type="Pfam" id="PF01740"/>
    </source>
</evidence>
<comment type="caution">
    <text evidence="2">The sequence shown here is derived from an EMBL/GenBank/DDBJ whole genome shotgun (WGS) entry which is preliminary data.</text>
</comment>
<sequence length="107" mass="11941">MSFQPHRIQSDHFSSSELTPINLDAVEATQLARALARDAQRPRPQLIVDCSHLKCLRTLGVSHVISELLVLHKAGANIWLRNVDPALQHCLSLLKLTSVFRTSPRLA</sequence>
<evidence type="ECO:0000313" key="3">
    <source>
        <dbReference type="Proteomes" id="UP000298337"/>
    </source>
</evidence>
<protein>
    <recommendedName>
        <fullName evidence="1">STAS domain-containing protein</fullName>
    </recommendedName>
</protein>
<dbReference type="RefSeq" id="WP_135435116.1">
    <property type="nucleotide sequence ID" value="NZ_SRLA01000003.1"/>
</dbReference>
<accession>A0A4Z0P3T7</accession>